<keyword evidence="1" id="KW-0282">Flagellum</keyword>
<dbReference type="EMBL" id="JAMQGO010000001">
    <property type="protein sequence ID" value="MCM2560906.1"/>
    <property type="molecule type" value="Genomic_DNA"/>
</dbReference>
<keyword evidence="2" id="KW-1185">Reference proteome</keyword>
<keyword evidence="1" id="KW-0969">Cilium</keyword>
<keyword evidence="1" id="KW-0966">Cell projection</keyword>
<proteinExistence type="predicted"/>
<sequence length="373" mass="38885">MADQGKQMVLRRKAQAARKAQEARAMSPQRALRLAFERCAAKDLGVRLSVTGVEQATTMADALAPELPEHALILLLDGAEGVPGVMVLDLQLTAALVEAQTMARVNARAAAPRGPTRTDAAIATPFVEGGLARFAELLEEDGAHVRGFRFGAMIDDGGGLALALGTCEYRMMRVGYSLGADRGGEMLLALPVPAPPAPDDTHPDKADIAPATTPLRARLMTAPARLDAVLCRMSLPLAQTRGLKPGDVLPLSAGVLRDTRLEATPGKTVARGVLGQMSGQRALRLHGLPPSNALKALGREGMTDAPDDAPSPAPWAPDTHARDPGGRIDPAEGMPDLSEFGLDAEPGAGDTVSDGAADLSFPMEKDDFPGDAG</sequence>
<gene>
    <name evidence="1" type="ORF">M8744_01990</name>
</gene>
<evidence type="ECO:0000313" key="2">
    <source>
        <dbReference type="Proteomes" id="UP001203036"/>
    </source>
</evidence>
<protein>
    <submittedName>
        <fullName evidence="1">FliM/FliN family flagellar motor switch protein</fullName>
    </submittedName>
</protein>
<accession>A0ACC5ZRI8</accession>
<evidence type="ECO:0000313" key="1">
    <source>
        <dbReference type="EMBL" id="MCM2560906.1"/>
    </source>
</evidence>
<reference evidence="1" key="1">
    <citation type="submission" date="2022-06" db="EMBL/GenBank/DDBJ databases">
        <title>Lutimaribacter sp. EGI FJ00013, a novel bacterium isolated from a salt lake sediment enrichment.</title>
        <authorList>
            <person name="Gao L."/>
            <person name="Fang B.-Z."/>
            <person name="Li W.-J."/>
        </authorList>
    </citation>
    <scope>NUCLEOTIDE SEQUENCE</scope>
    <source>
        <strain evidence="1">EGI FJ00013</strain>
    </source>
</reference>
<organism evidence="1 2">
    <name type="scientific">Lutimaribacter degradans</name>
    <dbReference type="NCBI Taxonomy" id="2945989"/>
    <lineage>
        <taxon>Bacteria</taxon>
        <taxon>Pseudomonadati</taxon>
        <taxon>Pseudomonadota</taxon>
        <taxon>Alphaproteobacteria</taxon>
        <taxon>Rhodobacterales</taxon>
        <taxon>Roseobacteraceae</taxon>
        <taxon>Lutimaribacter</taxon>
    </lineage>
</organism>
<name>A0ACC5ZRI8_9RHOB</name>
<comment type="caution">
    <text evidence="1">The sequence shown here is derived from an EMBL/GenBank/DDBJ whole genome shotgun (WGS) entry which is preliminary data.</text>
</comment>
<dbReference type="Proteomes" id="UP001203036">
    <property type="component" value="Unassembled WGS sequence"/>
</dbReference>